<name>A0A5C3NKL1_9APHY</name>
<evidence type="ECO:0000313" key="2">
    <source>
        <dbReference type="EMBL" id="TFK77744.1"/>
    </source>
</evidence>
<protein>
    <submittedName>
        <fullName evidence="2">Uncharacterized protein</fullName>
    </submittedName>
</protein>
<accession>A0A5C3NKL1</accession>
<organism evidence="2 3">
    <name type="scientific">Polyporus arcularius HHB13444</name>
    <dbReference type="NCBI Taxonomy" id="1314778"/>
    <lineage>
        <taxon>Eukaryota</taxon>
        <taxon>Fungi</taxon>
        <taxon>Dikarya</taxon>
        <taxon>Basidiomycota</taxon>
        <taxon>Agaricomycotina</taxon>
        <taxon>Agaricomycetes</taxon>
        <taxon>Polyporales</taxon>
        <taxon>Polyporaceae</taxon>
        <taxon>Polyporus</taxon>
    </lineage>
</organism>
<dbReference type="AlphaFoldDB" id="A0A5C3NKL1"/>
<feature type="compositionally biased region" description="Polar residues" evidence="1">
    <location>
        <begin position="86"/>
        <end position="103"/>
    </location>
</feature>
<feature type="non-terminal residue" evidence="2">
    <location>
        <position position="103"/>
    </location>
</feature>
<evidence type="ECO:0000313" key="3">
    <source>
        <dbReference type="Proteomes" id="UP000308197"/>
    </source>
</evidence>
<dbReference type="InParanoid" id="A0A5C3NKL1"/>
<dbReference type="Proteomes" id="UP000308197">
    <property type="component" value="Unassembled WGS sequence"/>
</dbReference>
<proteinExistence type="predicted"/>
<evidence type="ECO:0000256" key="1">
    <source>
        <dbReference type="SAM" id="MobiDB-lite"/>
    </source>
</evidence>
<dbReference type="EMBL" id="ML213210">
    <property type="protein sequence ID" value="TFK77744.1"/>
    <property type="molecule type" value="Genomic_DNA"/>
</dbReference>
<feature type="region of interest" description="Disordered" evidence="1">
    <location>
        <begin position="69"/>
        <end position="103"/>
    </location>
</feature>
<gene>
    <name evidence="2" type="ORF">K466DRAFT_571286</name>
</gene>
<reference evidence="2 3" key="1">
    <citation type="journal article" date="2019" name="Nat. Ecol. Evol.">
        <title>Megaphylogeny resolves global patterns of mushroom evolution.</title>
        <authorList>
            <person name="Varga T."/>
            <person name="Krizsan K."/>
            <person name="Foldi C."/>
            <person name="Dima B."/>
            <person name="Sanchez-Garcia M."/>
            <person name="Sanchez-Ramirez S."/>
            <person name="Szollosi G.J."/>
            <person name="Szarkandi J.G."/>
            <person name="Papp V."/>
            <person name="Albert L."/>
            <person name="Andreopoulos W."/>
            <person name="Angelini C."/>
            <person name="Antonin V."/>
            <person name="Barry K.W."/>
            <person name="Bougher N.L."/>
            <person name="Buchanan P."/>
            <person name="Buyck B."/>
            <person name="Bense V."/>
            <person name="Catcheside P."/>
            <person name="Chovatia M."/>
            <person name="Cooper J."/>
            <person name="Damon W."/>
            <person name="Desjardin D."/>
            <person name="Finy P."/>
            <person name="Geml J."/>
            <person name="Haridas S."/>
            <person name="Hughes K."/>
            <person name="Justo A."/>
            <person name="Karasinski D."/>
            <person name="Kautmanova I."/>
            <person name="Kiss B."/>
            <person name="Kocsube S."/>
            <person name="Kotiranta H."/>
            <person name="LaButti K.M."/>
            <person name="Lechner B.E."/>
            <person name="Liimatainen K."/>
            <person name="Lipzen A."/>
            <person name="Lukacs Z."/>
            <person name="Mihaltcheva S."/>
            <person name="Morgado L.N."/>
            <person name="Niskanen T."/>
            <person name="Noordeloos M.E."/>
            <person name="Ohm R.A."/>
            <person name="Ortiz-Santana B."/>
            <person name="Ovrebo C."/>
            <person name="Racz N."/>
            <person name="Riley R."/>
            <person name="Savchenko A."/>
            <person name="Shiryaev A."/>
            <person name="Soop K."/>
            <person name="Spirin V."/>
            <person name="Szebenyi C."/>
            <person name="Tomsovsky M."/>
            <person name="Tulloss R.E."/>
            <person name="Uehling J."/>
            <person name="Grigoriev I.V."/>
            <person name="Vagvolgyi C."/>
            <person name="Papp T."/>
            <person name="Martin F.M."/>
            <person name="Miettinen O."/>
            <person name="Hibbett D.S."/>
            <person name="Nagy L.G."/>
        </authorList>
    </citation>
    <scope>NUCLEOTIDE SEQUENCE [LARGE SCALE GENOMIC DNA]</scope>
    <source>
        <strain evidence="2 3">HHB13444</strain>
    </source>
</reference>
<sequence length="103" mass="11046">MSRPPPTMRSSLSRFGVAAPSRRLPLVTPAVRRLSVSSDAEDTPRKKLPLPRHPVVKAQLAAQKAAAAKGKKKAVKAPGYKKQTALFRNNLSSGTVSEDTSEV</sequence>
<keyword evidence="3" id="KW-1185">Reference proteome</keyword>